<accession>A0A4S4K873</accession>
<dbReference type="EMBL" id="SGPJ01000509">
    <property type="protein sequence ID" value="THG94066.1"/>
    <property type="molecule type" value="Genomic_DNA"/>
</dbReference>
<dbReference type="Proteomes" id="UP000309038">
    <property type="component" value="Unassembled WGS sequence"/>
</dbReference>
<name>A0A4S4K873_9APHY</name>
<organism evidence="1 2">
    <name type="scientific">Hermanssonia centrifuga</name>
    <dbReference type="NCBI Taxonomy" id="98765"/>
    <lineage>
        <taxon>Eukaryota</taxon>
        <taxon>Fungi</taxon>
        <taxon>Dikarya</taxon>
        <taxon>Basidiomycota</taxon>
        <taxon>Agaricomycotina</taxon>
        <taxon>Agaricomycetes</taxon>
        <taxon>Polyporales</taxon>
        <taxon>Meruliaceae</taxon>
        <taxon>Hermanssonia</taxon>
    </lineage>
</organism>
<comment type="caution">
    <text evidence="1">The sequence shown here is derived from an EMBL/GenBank/DDBJ whole genome shotgun (WGS) entry which is preliminary data.</text>
</comment>
<keyword evidence="2" id="KW-1185">Reference proteome</keyword>
<evidence type="ECO:0000313" key="1">
    <source>
        <dbReference type="EMBL" id="THG94066.1"/>
    </source>
</evidence>
<proteinExistence type="predicted"/>
<protein>
    <submittedName>
        <fullName evidence="1">Uncharacterized protein</fullName>
    </submittedName>
</protein>
<sequence length="144" mass="16542">MPTRLPAGLEESVNFQRRRARIQEMEHQQAMEDLADMKLTKSQLKTLNGTFSTVEVQYTDLDGLTWTDPRARLILEDWKNLNTVPAPAPIMAPLMTRENHTLCPLAYFQYRSSGDSRATIHHHRITPGYVQAFHYGIAAYKIDI</sequence>
<reference evidence="1 2" key="1">
    <citation type="submission" date="2019-02" db="EMBL/GenBank/DDBJ databases">
        <title>Genome sequencing of the rare red list fungi Phlebia centrifuga.</title>
        <authorList>
            <person name="Buettner E."/>
            <person name="Kellner H."/>
        </authorList>
    </citation>
    <scope>NUCLEOTIDE SEQUENCE [LARGE SCALE GENOMIC DNA]</scope>
    <source>
        <strain evidence="1 2">DSM 108282</strain>
    </source>
</reference>
<evidence type="ECO:0000313" key="2">
    <source>
        <dbReference type="Proteomes" id="UP000309038"/>
    </source>
</evidence>
<dbReference type="AlphaFoldDB" id="A0A4S4K873"/>
<gene>
    <name evidence="1" type="ORF">EW026_g7326</name>
</gene>